<gene>
    <name evidence="2" type="ORF">TSPGSL018_27886</name>
</gene>
<dbReference type="AlphaFoldDB" id="A0A061RSU7"/>
<keyword evidence="1" id="KW-1133">Transmembrane helix</keyword>
<keyword evidence="1" id="KW-0812">Transmembrane</keyword>
<keyword evidence="1" id="KW-0472">Membrane</keyword>
<organism evidence="2">
    <name type="scientific">Tetraselmis sp. GSL018</name>
    <dbReference type="NCBI Taxonomy" id="582737"/>
    <lineage>
        <taxon>Eukaryota</taxon>
        <taxon>Viridiplantae</taxon>
        <taxon>Chlorophyta</taxon>
        <taxon>core chlorophytes</taxon>
        <taxon>Chlorodendrophyceae</taxon>
        <taxon>Chlorodendrales</taxon>
        <taxon>Chlorodendraceae</taxon>
        <taxon>Tetraselmis</taxon>
    </lineage>
</organism>
<sequence>MSTQLTTSGWAVACAEGEAFSSSSRFSTVFAVRSFLCCFLAFIHLTAIGQSMFFYARGYFVCTSCMSVACSSFSSENSETASSVLSRRSLVMKAEGSGYKFGDLTRKFVKDVKSKLDETGKQLSGDDTYQFGDFSKRLVSALRESAASVDVRKLSSEVVERLKSYEFGDITKSLLSSDATKRLVEKATETGQTLTGDMNYRFGDLTRSAASKLADAKTRAERLVSLPDEVDSLRQIVFEQTLVIQSLTGELEEESGRATQALQLKGSVEELKPIVLDNQEAIDVLVSSAEEANQKEQGKP</sequence>
<accession>A0A061RSU7</accession>
<feature type="transmembrane region" description="Helical" evidence="1">
    <location>
        <begin position="30"/>
        <end position="56"/>
    </location>
</feature>
<protein>
    <submittedName>
        <fullName evidence="2">Uncharacterized protein</fullName>
    </submittedName>
</protein>
<evidence type="ECO:0000256" key="1">
    <source>
        <dbReference type="SAM" id="Phobius"/>
    </source>
</evidence>
<reference evidence="2" key="1">
    <citation type="submission" date="2014-05" db="EMBL/GenBank/DDBJ databases">
        <title>The transcriptome of the halophilic microalga Tetraselmis sp. GSL018 isolated from the Great Salt Lake, Utah.</title>
        <authorList>
            <person name="Jinkerson R.E."/>
            <person name="D'Adamo S."/>
            <person name="Posewitz M.C."/>
        </authorList>
    </citation>
    <scope>NUCLEOTIDE SEQUENCE</scope>
    <source>
        <strain evidence="2">GSL018</strain>
    </source>
</reference>
<dbReference type="EMBL" id="GBEZ01012075">
    <property type="protein sequence ID" value="JAC73780.1"/>
    <property type="molecule type" value="Transcribed_RNA"/>
</dbReference>
<evidence type="ECO:0000313" key="2">
    <source>
        <dbReference type="EMBL" id="JAC73780.1"/>
    </source>
</evidence>
<name>A0A061RSU7_9CHLO</name>
<proteinExistence type="predicted"/>